<feature type="domain" description="Tyr recombinase" evidence="2">
    <location>
        <begin position="3"/>
        <end position="131"/>
    </location>
</feature>
<sequence length="131" mass="14665">MKRAVPYLYSARDIAALLEAARMLRPLQAATYETLIGLLSVSALRTGEVLRLDRNDVDDEHSLLVVRDTKFAKSREVPLHATTLDALKCYLEQRNELCPSATGPSLFISTAGTRLRYNVVQDIFANLCRRA</sequence>
<dbReference type="EMBL" id="AUZX01010507">
    <property type="protein sequence ID" value="EQD47456.1"/>
    <property type="molecule type" value="Genomic_DNA"/>
</dbReference>
<proteinExistence type="predicted"/>
<evidence type="ECO:0000256" key="1">
    <source>
        <dbReference type="ARBA" id="ARBA00023172"/>
    </source>
</evidence>
<dbReference type="InterPro" id="IPR013762">
    <property type="entry name" value="Integrase-like_cat_sf"/>
</dbReference>
<protein>
    <submittedName>
        <fullName evidence="3">Integrase family protein</fullName>
    </submittedName>
</protein>
<dbReference type="InterPro" id="IPR011010">
    <property type="entry name" value="DNA_brk_join_enz"/>
</dbReference>
<dbReference type="Pfam" id="PF00589">
    <property type="entry name" value="Phage_integrase"/>
    <property type="match status" value="1"/>
</dbReference>
<accession>T0ZGV2</accession>
<dbReference type="GO" id="GO:0006310">
    <property type="term" value="P:DNA recombination"/>
    <property type="evidence" value="ECO:0007669"/>
    <property type="project" value="UniProtKB-KW"/>
</dbReference>
<dbReference type="Gene3D" id="1.10.443.10">
    <property type="entry name" value="Intergrase catalytic core"/>
    <property type="match status" value="1"/>
</dbReference>
<organism evidence="3">
    <name type="scientific">mine drainage metagenome</name>
    <dbReference type="NCBI Taxonomy" id="410659"/>
    <lineage>
        <taxon>unclassified sequences</taxon>
        <taxon>metagenomes</taxon>
        <taxon>ecological metagenomes</taxon>
    </lineage>
</organism>
<dbReference type="GO" id="GO:0003677">
    <property type="term" value="F:DNA binding"/>
    <property type="evidence" value="ECO:0007669"/>
    <property type="project" value="InterPro"/>
</dbReference>
<comment type="caution">
    <text evidence="3">The sequence shown here is derived from an EMBL/GenBank/DDBJ whole genome shotgun (WGS) entry which is preliminary data.</text>
</comment>
<evidence type="ECO:0000313" key="3">
    <source>
        <dbReference type="EMBL" id="EQD47456.1"/>
    </source>
</evidence>
<name>T0ZGV2_9ZZZZ</name>
<gene>
    <name evidence="3" type="ORF">B1A_14317</name>
</gene>
<keyword evidence="1" id="KW-0233">DNA recombination</keyword>
<feature type="non-terminal residue" evidence="3">
    <location>
        <position position="131"/>
    </location>
</feature>
<dbReference type="PROSITE" id="PS51898">
    <property type="entry name" value="TYR_RECOMBINASE"/>
    <property type="match status" value="1"/>
</dbReference>
<evidence type="ECO:0000259" key="2">
    <source>
        <dbReference type="PROSITE" id="PS51898"/>
    </source>
</evidence>
<dbReference type="SUPFAM" id="SSF56349">
    <property type="entry name" value="DNA breaking-rejoining enzymes"/>
    <property type="match status" value="1"/>
</dbReference>
<dbReference type="AlphaFoldDB" id="T0ZGV2"/>
<dbReference type="InterPro" id="IPR002104">
    <property type="entry name" value="Integrase_catalytic"/>
</dbReference>
<reference evidence="3" key="1">
    <citation type="submission" date="2013-08" db="EMBL/GenBank/DDBJ databases">
        <authorList>
            <person name="Mendez C."/>
            <person name="Richter M."/>
            <person name="Ferrer M."/>
            <person name="Sanchez J."/>
        </authorList>
    </citation>
    <scope>NUCLEOTIDE SEQUENCE</scope>
</reference>
<reference evidence="3" key="2">
    <citation type="journal article" date="2014" name="ISME J.">
        <title>Microbial stratification in low pH oxic and suboxic macroscopic growths along an acid mine drainage.</title>
        <authorList>
            <person name="Mendez-Garcia C."/>
            <person name="Mesa V."/>
            <person name="Sprenger R.R."/>
            <person name="Richter M."/>
            <person name="Diez M.S."/>
            <person name="Solano J."/>
            <person name="Bargiela R."/>
            <person name="Golyshina O.V."/>
            <person name="Manteca A."/>
            <person name="Ramos J.L."/>
            <person name="Gallego J.R."/>
            <person name="Llorente I."/>
            <person name="Martins Dos Santos V.A."/>
            <person name="Jensen O.N."/>
            <person name="Pelaez A.I."/>
            <person name="Sanchez J."/>
            <person name="Ferrer M."/>
        </authorList>
    </citation>
    <scope>NUCLEOTIDE SEQUENCE</scope>
</reference>
<dbReference type="GO" id="GO:0015074">
    <property type="term" value="P:DNA integration"/>
    <property type="evidence" value="ECO:0007669"/>
    <property type="project" value="InterPro"/>
</dbReference>